<comment type="caution">
    <text evidence="3">The sequence shown here is derived from an EMBL/GenBank/DDBJ whole genome shotgun (WGS) entry which is preliminary data.</text>
</comment>
<organism evidence="3 4">
    <name type="scientific">Echria macrotheca</name>
    <dbReference type="NCBI Taxonomy" id="438768"/>
    <lineage>
        <taxon>Eukaryota</taxon>
        <taxon>Fungi</taxon>
        <taxon>Dikarya</taxon>
        <taxon>Ascomycota</taxon>
        <taxon>Pezizomycotina</taxon>
        <taxon>Sordariomycetes</taxon>
        <taxon>Sordariomycetidae</taxon>
        <taxon>Sordariales</taxon>
        <taxon>Schizotheciaceae</taxon>
        <taxon>Echria</taxon>
    </lineage>
</organism>
<feature type="compositionally biased region" description="Low complexity" evidence="1">
    <location>
        <begin position="48"/>
        <end position="57"/>
    </location>
</feature>
<dbReference type="PANTHER" id="PTHR33928">
    <property type="entry name" value="POLYGALACTURONASE QRT3"/>
    <property type="match status" value="1"/>
</dbReference>
<feature type="domain" description="Rhamnogalacturonase A/B/Epimerase-like pectate lyase" evidence="2">
    <location>
        <begin position="484"/>
        <end position="533"/>
    </location>
</feature>
<feature type="domain" description="Rhamnogalacturonase A/B/Epimerase-like pectate lyase" evidence="2">
    <location>
        <begin position="125"/>
        <end position="349"/>
    </location>
</feature>
<evidence type="ECO:0000259" key="2">
    <source>
        <dbReference type="Pfam" id="PF12708"/>
    </source>
</evidence>
<keyword evidence="3" id="KW-0378">Hydrolase</keyword>
<dbReference type="Gene3D" id="2.160.20.10">
    <property type="entry name" value="Single-stranded right-handed beta-helix, Pectin lyase-like"/>
    <property type="match status" value="2"/>
</dbReference>
<evidence type="ECO:0000313" key="4">
    <source>
        <dbReference type="Proteomes" id="UP001239445"/>
    </source>
</evidence>
<gene>
    <name evidence="3" type="ORF">QBC47DRAFT_426536</name>
</gene>
<protein>
    <submittedName>
        <fullName evidence="3">Glycoside hydrolase</fullName>
    </submittedName>
</protein>
<dbReference type="InterPro" id="IPR039279">
    <property type="entry name" value="QRT3-like"/>
</dbReference>
<sequence length="860" mass="92957">MPSSQGRHASLLLVFVQAKCREVTLARNNYKLQPGTVVSARDIEPDPSSQSSGSALSESQEEIAAALALVAEADAVAERSNTTLGSAQPRIKEAVASQASQFWMGAISRKGAWPFGNNPSNFTVYRNVKDFGAKGDGVTDDRKAIQDAIQAGSMCGAGCYSTSTKMAVIYFPPGTYLVSGTIETYYGTQLIGDPNDRPVMMAGKNMGKLGIFSANKYVGDGTCGRDKLDKEWFINTANFYRSIRNFIFDSTKVLDAAQISVLHWQVAQAASLQNVEFRAKAGQKCIFAENGSGGHMSDIVFKNCEYGIYGGNQQFTAMRLKFQNCKTAVRIIWDWGWTWKSISVDGSSTAFMLVSEDGVHRIGSVSLVDTSITNTQTAIMTLPISTTPGDGTTSVVLNNVKLRGVPTLLAQFLATTPYRAAARTSTHGCWDTYTTAPRGFPTASSRTSTNNPLGLPVLPYFERARPQYEGASVGDFVHTKDVCKGDGVTDDTKCFQDLLMTARGKSIVFVDAGTYIFSDSVTIPPGSRIVGEAWSQLAAFGPKFANANKPIPLIRVGEKGDKGTVEMQDLLFTSKGPTPGVIFIEWNIEASAPGAAAMWDCHVRVGGASGTGLTAKECPALTSGVNANCDGGSMLMHLTSTGSAYVENSWLWVADHDLDDPDWKDDNNVMTQLSVYVARGFLIESTKPTWLYASASEHSVLYQYQFHGAENIVAGTLQTEQAYYQPTPKPPAPFDSAIGVFKNDPTFRCTELEPCDAGWALRVVDSKDITVLGAGFYSWFTTYDQSTCVSGMNCQKIMVQLDGNRGGIVLQNLVTIGATYMLNADGTLIGAKENLAIAEHPMWSYITSFNAGNLTESLRR</sequence>
<keyword evidence="4" id="KW-1185">Reference proteome</keyword>
<feature type="region of interest" description="Disordered" evidence="1">
    <location>
        <begin position="37"/>
        <end position="57"/>
    </location>
</feature>
<dbReference type="InterPro" id="IPR024535">
    <property type="entry name" value="RHGA/B-epi-like_pectate_lyase"/>
</dbReference>
<proteinExistence type="predicted"/>
<dbReference type="GO" id="GO:0004650">
    <property type="term" value="F:polygalacturonase activity"/>
    <property type="evidence" value="ECO:0007669"/>
    <property type="project" value="InterPro"/>
</dbReference>
<accession>A0AAJ0F683</accession>
<dbReference type="InterPro" id="IPR011050">
    <property type="entry name" value="Pectin_lyase_fold/virulence"/>
</dbReference>
<evidence type="ECO:0000313" key="3">
    <source>
        <dbReference type="EMBL" id="KAK1749894.1"/>
    </source>
</evidence>
<dbReference type="PANTHER" id="PTHR33928:SF2">
    <property type="entry name" value="PECTATE LYASE SUPERFAMILY PROTEIN DOMAIN-CONTAINING PROTEIN-RELATED"/>
    <property type="match status" value="1"/>
</dbReference>
<dbReference type="CDD" id="cd23668">
    <property type="entry name" value="GH55_beta13glucanase-like"/>
    <property type="match status" value="1"/>
</dbReference>
<dbReference type="Pfam" id="PF12708">
    <property type="entry name" value="Pect-lyase_RHGA_epim"/>
    <property type="match status" value="2"/>
</dbReference>
<dbReference type="EMBL" id="MU839851">
    <property type="protein sequence ID" value="KAK1749894.1"/>
    <property type="molecule type" value="Genomic_DNA"/>
</dbReference>
<reference evidence="3" key="1">
    <citation type="submission" date="2023-06" db="EMBL/GenBank/DDBJ databases">
        <title>Genome-scale phylogeny and comparative genomics of the fungal order Sordariales.</title>
        <authorList>
            <consortium name="Lawrence Berkeley National Laboratory"/>
            <person name="Hensen N."/>
            <person name="Bonometti L."/>
            <person name="Westerberg I."/>
            <person name="Brannstrom I.O."/>
            <person name="Guillou S."/>
            <person name="Cros-Aarteil S."/>
            <person name="Calhoun S."/>
            <person name="Haridas S."/>
            <person name="Kuo A."/>
            <person name="Mondo S."/>
            <person name="Pangilinan J."/>
            <person name="Riley R."/>
            <person name="Labutti K."/>
            <person name="Andreopoulos B."/>
            <person name="Lipzen A."/>
            <person name="Chen C."/>
            <person name="Yanf M."/>
            <person name="Daum C."/>
            <person name="Ng V."/>
            <person name="Clum A."/>
            <person name="Steindorff A."/>
            <person name="Ohm R."/>
            <person name="Martin F."/>
            <person name="Silar P."/>
            <person name="Natvig D."/>
            <person name="Lalanne C."/>
            <person name="Gautier V."/>
            <person name="Ament-Velasquez S.L."/>
            <person name="Kruys A."/>
            <person name="Hutchinson M.I."/>
            <person name="Powell A.J."/>
            <person name="Barry K."/>
            <person name="Miller A.N."/>
            <person name="Grigoriev I.V."/>
            <person name="Debuchy R."/>
            <person name="Gladieux P."/>
            <person name="Thoren M.H."/>
            <person name="Johannesson H."/>
        </authorList>
    </citation>
    <scope>NUCLEOTIDE SEQUENCE</scope>
    <source>
        <strain evidence="3">PSN4</strain>
    </source>
</reference>
<dbReference type="InterPro" id="IPR012334">
    <property type="entry name" value="Pectin_lyas_fold"/>
</dbReference>
<dbReference type="AlphaFoldDB" id="A0AAJ0F683"/>
<dbReference type="Proteomes" id="UP001239445">
    <property type="component" value="Unassembled WGS sequence"/>
</dbReference>
<name>A0AAJ0F683_9PEZI</name>
<evidence type="ECO:0000256" key="1">
    <source>
        <dbReference type="SAM" id="MobiDB-lite"/>
    </source>
</evidence>
<dbReference type="SUPFAM" id="SSF51126">
    <property type="entry name" value="Pectin lyase-like"/>
    <property type="match status" value="2"/>
</dbReference>